<dbReference type="PROSITE" id="PS50110">
    <property type="entry name" value="RESPONSE_REGULATORY"/>
    <property type="match status" value="1"/>
</dbReference>
<dbReference type="InterPro" id="IPR018062">
    <property type="entry name" value="HTH_AraC-typ_CS"/>
</dbReference>
<dbReference type="InterPro" id="IPR018060">
    <property type="entry name" value="HTH_AraC"/>
</dbReference>
<dbReference type="InterPro" id="IPR051552">
    <property type="entry name" value="HptR"/>
</dbReference>
<evidence type="ECO:0000256" key="2">
    <source>
        <dbReference type="ARBA" id="ARBA00022490"/>
    </source>
</evidence>
<dbReference type="PRINTS" id="PR00032">
    <property type="entry name" value="HTHARAC"/>
</dbReference>
<keyword evidence="6" id="KW-0238">DNA-binding</keyword>
<protein>
    <submittedName>
        <fullName evidence="12">Two-component system response regulator YesN</fullName>
    </submittedName>
</protein>
<dbReference type="InterPro" id="IPR020449">
    <property type="entry name" value="Tscrpt_reg_AraC-type_HTH"/>
</dbReference>
<dbReference type="InterPro" id="IPR001789">
    <property type="entry name" value="Sig_transdc_resp-reg_receiver"/>
</dbReference>
<name>A0ABS4IPG8_9BACL</name>
<evidence type="ECO:0000256" key="8">
    <source>
        <dbReference type="PROSITE-ProRule" id="PRU00169"/>
    </source>
</evidence>
<dbReference type="Pfam" id="PF17853">
    <property type="entry name" value="GGDEF_2"/>
    <property type="match status" value="1"/>
</dbReference>
<keyword evidence="7" id="KW-0804">Transcription</keyword>
<dbReference type="Pfam" id="PF12833">
    <property type="entry name" value="HTH_18"/>
    <property type="match status" value="1"/>
</dbReference>
<dbReference type="EMBL" id="JAGGLB010000002">
    <property type="protein sequence ID" value="MBP1989454.1"/>
    <property type="molecule type" value="Genomic_DNA"/>
</dbReference>
<feature type="coiled-coil region" evidence="9">
    <location>
        <begin position="109"/>
        <end position="153"/>
    </location>
</feature>
<dbReference type="PROSITE" id="PS00041">
    <property type="entry name" value="HTH_ARAC_FAMILY_1"/>
    <property type="match status" value="1"/>
</dbReference>
<dbReference type="PANTHER" id="PTHR42713:SF3">
    <property type="entry name" value="TRANSCRIPTIONAL REGULATORY PROTEIN HPTR"/>
    <property type="match status" value="1"/>
</dbReference>
<feature type="coiled-coil region" evidence="9">
    <location>
        <begin position="411"/>
        <end position="438"/>
    </location>
</feature>
<evidence type="ECO:0000313" key="12">
    <source>
        <dbReference type="EMBL" id="MBP1989454.1"/>
    </source>
</evidence>
<dbReference type="InterPro" id="IPR011006">
    <property type="entry name" value="CheY-like_superfamily"/>
</dbReference>
<evidence type="ECO:0000256" key="1">
    <source>
        <dbReference type="ARBA" id="ARBA00004496"/>
    </source>
</evidence>
<dbReference type="Gene3D" id="3.40.50.2300">
    <property type="match status" value="1"/>
</dbReference>
<reference evidence="12 13" key="1">
    <citation type="submission" date="2021-03" db="EMBL/GenBank/DDBJ databases">
        <title>Genomic Encyclopedia of Type Strains, Phase IV (KMG-IV): sequencing the most valuable type-strain genomes for metagenomic binning, comparative biology and taxonomic classification.</title>
        <authorList>
            <person name="Goeker M."/>
        </authorList>
    </citation>
    <scope>NUCLEOTIDE SEQUENCE [LARGE SCALE GENOMIC DNA]</scope>
    <source>
        <strain evidence="12 13">DSM 26048</strain>
    </source>
</reference>
<comment type="subcellular location">
    <subcellularLocation>
        <location evidence="1">Cytoplasm</location>
    </subcellularLocation>
</comment>
<accession>A0ABS4IPG8</accession>
<keyword evidence="13" id="KW-1185">Reference proteome</keyword>
<evidence type="ECO:0000256" key="3">
    <source>
        <dbReference type="ARBA" id="ARBA00022553"/>
    </source>
</evidence>
<dbReference type="InterPro" id="IPR009057">
    <property type="entry name" value="Homeodomain-like_sf"/>
</dbReference>
<dbReference type="SMART" id="SM00448">
    <property type="entry name" value="REC"/>
    <property type="match status" value="1"/>
</dbReference>
<feature type="domain" description="HTH araC/xylS-type" evidence="10">
    <location>
        <begin position="445"/>
        <end position="543"/>
    </location>
</feature>
<sequence>MKKLFIVEDEEIIRKGLVHSIEWHALGFEVCGEAANGKQALPYILDNEVDVVMTDVRMPVLDGLELTRQIKVKKPGVKIVILTGFSEFEYARQSLEYGVFQYILKPIKRDKLAETFMQLREILDREQAERTEKQLLQQQVEAGSRQLREEKLNAWIHDQSDADIGSLISGLLHSTIEQASYICAVLDIDNAAVCATDVIGDYKRSSSWFLPNAASQVMEQADLPVSFQHTFDNDGRLVLLVSMPATGEAEYAGQRLEQTMHSLMNEISLRCSEVYVGALFSAGIGRAVDIPDELPQSYRQAADALAYRFYTGGGSINFSAAVPALRSLNYPEFQQLKQAEETLTMYITAGNGDLEPIFEDMFGHIARHRNIEYESVKHAAVQMLYSVCGYATEQSHDIEMKSMNEISLSGLSDLTHILSFAKQKIEEVRTELKHLDQDDGRNLVKRVKEFVIEQYMNEISLTDIAERFYVNSSYFSWLFRQETGVTFTSFLTLTRVGKAKELLKQDMYKVYEVASAVGYNDYRHFCKIFKREVGISPKQYTQHGK</sequence>
<proteinExistence type="predicted"/>
<dbReference type="InterPro" id="IPR041522">
    <property type="entry name" value="CdaR_GGDEF"/>
</dbReference>
<evidence type="ECO:0000256" key="4">
    <source>
        <dbReference type="ARBA" id="ARBA00023012"/>
    </source>
</evidence>
<keyword evidence="4" id="KW-0902">Two-component regulatory system</keyword>
<evidence type="ECO:0000256" key="9">
    <source>
        <dbReference type="SAM" id="Coils"/>
    </source>
</evidence>
<evidence type="ECO:0000313" key="13">
    <source>
        <dbReference type="Proteomes" id="UP001519287"/>
    </source>
</evidence>
<feature type="modified residue" description="4-aspartylphosphate" evidence="8">
    <location>
        <position position="55"/>
    </location>
</feature>
<dbReference type="CDD" id="cd17536">
    <property type="entry name" value="REC_YesN-like"/>
    <property type="match status" value="1"/>
</dbReference>
<dbReference type="PANTHER" id="PTHR42713">
    <property type="entry name" value="HISTIDINE KINASE-RELATED"/>
    <property type="match status" value="1"/>
</dbReference>
<dbReference type="SUPFAM" id="SSF46689">
    <property type="entry name" value="Homeodomain-like"/>
    <property type="match status" value="2"/>
</dbReference>
<dbReference type="Pfam" id="PF00072">
    <property type="entry name" value="Response_reg"/>
    <property type="match status" value="1"/>
</dbReference>
<dbReference type="Proteomes" id="UP001519287">
    <property type="component" value="Unassembled WGS sequence"/>
</dbReference>
<evidence type="ECO:0000256" key="5">
    <source>
        <dbReference type="ARBA" id="ARBA00023015"/>
    </source>
</evidence>
<feature type="domain" description="Response regulatory" evidence="11">
    <location>
        <begin position="3"/>
        <end position="120"/>
    </location>
</feature>
<dbReference type="RefSeq" id="WP_209970260.1">
    <property type="nucleotide sequence ID" value="NZ_JAGGLB010000002.1"/>
</dbReference>
<dbReference type="PROSITE" id="PS01124">
    <property type="entry name" value="HTH_ARAC_FAMILY_2"/>
    <property type="match status" value="1"/>
</dbReference>
<dbReference type="SMART" id="SM00342">
    <property type="entry name" value="HTH_ARAC"/>
    <property type="match status" value="1"/>
</dbReference>
<evidence type="ECO:0000256" key="6">
    <source>
        <dbReference type="ARBA" id="ARBA00023125"/>
    </source>
</evidence>
<keyword evidence="9" id="KW-0175">Coiled coil</keyword>
<evidence type="ECO:0000259" key="10">
    <source>
        <dbReference type="PROSITE" id="PS01124"/>
    </source>
</evidence>
<evidence type="ECO:0000259" key="11">
    <source>
        <dbReference type="PROSITE" id="PS50110"/>
    </source>
</evidence>
<dbReference type="SUPFAM" id="SSF52172">
    <property type="entry name" value="CheY-like"/>
    <property type="match status" value="1"/>
</dbReference>
<gene>
    <name evidence="12" type="ORF">J2Z66_001049</name>
</gene>
<keyword evidence="5" id="KW-0805">Transcription regulation</keyword>
<keyword evidence="3 8" id="KW-0597">Phosphoprotein</keyword>
<comment type="caution">
    <text evidence="12">The sequence shown here is derived from an EMBL/GenBank/DDBJ whole genome shotgun (WGS) entry which is preliminary data.</text>
</comment>
<dbReference type="Gene3D" id="1.10.10.60">
    <property type="entry name" value="Homeodomain-like"/>
    <property type="match status" value="2"/>
</dbReference>
<organism evidence="12 13">
    <name type="scientific">Paenibacillus eucommiae</name>
    <dbReference type="NCBI Taxonomy" id="1355755"/>
    <lineage>
        <taxon>Bacteria</taxon>
        <taxon>Bacillati</taxon>
        <taxon>Bacillota</taxon>
        <taxon>Bacilli</taxon>
        <taxon>Bacillales</taxon>
        <taxon>Paenibacillaceae</taxon>
        <taxon>Paenibacillus</taxon>
    </lineage>
</organism>
<evidence type="ECO:0000256" key="7">
    <source>
        <dbReference type="ARBA" id="ARBA00023163"/>
    </source>
</evidence>
<keyword evidence="2" id="KW-0963">Cytoplasm</keyword>